<dbReference type="EMBL" id="BQKI01000001">
    <property type="protein sequence ID" value="GJM85550.1"/>
    <property type="molecule type" value="Genomic_DNA"/>
</dbReference>
<evidence type="ECO:0000313" key="1">
    <source>
        <dbReference type="EMBL" id="GJM85550.1"/>
    </source>
</evidence>
<gene>
    <name evidence="2" type="primary">ga02011</name>
    <name evidence="1" type="synonym">ga01324</name>
    <name evidence="1" type="ORF">PR202_ga01324</name>
    <name evidence="2" type="ORF">PR202_ga02011</name>
</gene>
<dbReference type="SUPFAM" id="SSF56219">
    <property type="entry name" value="DNase I-like"/>
    <property type="match status" value="1"/>
</dbReference>
<organism evidence="2 3">
    <name type="scientific">Eleusine coracana subsp. coracana</name>
    <dbReference type="NCBI Taxonomy" id="191504"/>
    <lineage>
        <taxon>Eukaryota</taxon>
        <taxon>Viridiplantae</taxon>
        <taxon>Streptophyta</taxon>
        <taxon>Embryophyta</taxon>
        <taxon>Tracheophyta</taxon>
        <taxon>Spermatophyta</taxon>
        <taxon>Magnoliopsida</taxon>
        <taxon>Liliopsida</taxon>
        <taxon>Poales</taxon>
        <taxon>Poaceae</taxon>
        <taxon>PACMAD clade</taxon>
        <taxon>Chloridoideae</taxon>
        <taxon>Cynodonteae</taxon>
        <taxon>Eleusininae</taxon>
        <taxon>Eleusine</taxon>
    </lineage>
</organism>
<dbReference type="PANTHER" id="PTHR33710:SF71">
    <property type="entry name" value="ENDONUCLEASE_EXONUCLEASE_PHOSPHATASE DOMAIN-CONTAINING PROTEIN"/>
    <property type="match status" value="1"/>
</dbReference>
<dbReference type="PANTHER" id="PTHR33710">
    <property type="entry name" value="BNAC02G09200D PROTEIN"/>
    <property type="match status" value="1"/>
</dbReference>
<sequence>MIRNEEETNNDNFNWGRIEKFNDFIQYLELTEIRSSGLRFTWSNKQSNIVLEVLDRFLVSSSWEKKFPLCTSRVIPCIFSDHKPMLLDSGVNAPKPPHKFRKEKEG</sequence>
<reference evidence="2" key="1">
    <citation type="journal article" date="2018" name="DNA Res.">
        <title>Multiple hybrid de novo genome assembly of finger millet, an orphan allotetraploid crop.</title>
        <authorList>
            <person name="Hatakeyama M."/>
            <person name="Aluri S."/>
            <person name="Balachadran M.T."/>
            <person name="Sivarajan S.R."/>
            <person name="Patrignani A."/>
            <person name="Gruter S."/>
            <person name="Poveda L."/>
            <person name="Shimizu-Inatsugi R."/>
            <person name="Baeten J."/>
            <person name="Francoijs K.J."/>
            <person name="Nataraja K.N."/>
            <person name="Reddy Y.A.N."/>
            <person name="Phadnis S."/>
            <person name="Ravikumar R.L."/>
            <person name="Schlapbach R."/>
            <person name="Sreeman S.M."/>
            <person name="Shimizu K.K."/>
        </authorList>
    </citation>
    <scope>NUCLEOTIDE SEQUENCE</scope>
</reference>
<comment type="caution">
    <text evidence="2">The sequence shown here is derived from an EMBL/GenBank/DDBJ whole genome shotgun (WGS) entry which is preliminary data.</text>
</comment>
<name>A0AAV5BKK0_ELECO</name>
<dbReference type="AlphaFoldDB" id="A0AAV5BKK0"/>
<evidence type="ECO:0000313" key="2">
    <source>
        <dbReference type="EMBL" id="GJM86178.1"/>
    </source>
</evidence>
<evidence type="ECO:0000313" key="3">
    <source>
        <dbReference type="Proteomes" id="UP001054889"/>
    </source>
</evidence>
<dbReference type="Gene3D" id="3.60.10.10">
    <property type="entry name" value="Endonuclease/exonuclease/phosphatase"/>
    <property type="match status" value="1"/>
</dbReference>
<protein>
    <submittedName>
        <fullName evidence="2">Uncharacterized protein</fullName>
    </submittedName>
</protein>
<dbReference type="EMBL" id="BQKI01000001">
    <property type="protein sequence ID" value="GJM86178.1"/>
    <property type="molecule type" value="Genomic_DNA"/>
</dbReference>
<reference evidence="2" key="2">
    <citation type="submission" date="2021-12" db="EMBL/GenBank/DDBJ databases">
        <title>Resequencing data analysis of finger millet.</title>
        <authorList>
            <person name="Hatakeyama M."/>
            <person name="Aluri S."/>
            <person name="Balachadran M.T."/>
            <person name="Sivarajan S.R."/>
            <person name="Poveda L."/>
            <person name="Shimizu-Inatsugi R."/>
            <person name="Schlapbach R."/>
            <person name="Sreeman S.M."/>
            <person name="Shimizu K.K."/>
        </authorList>
    </citation>
    <scope>NUCLEOTIDE SEQUENCE</scope>
</reference>
<proteinExistence type="predicted"/>
<keyword evidence="3" id="KW-1185">Reference proteome</keyword>
<dbReference type="InterPro" id="IPR036691">
    <property type="entry name" value="Endo/exonu/phosph_ase_sf"/>
</dbReference>
<dbReference type="Proteomes" id="UP001054889">
    <property type="component" value="Unassembled WGS sequence"/>
</dbReference>
<accession>A0AAV5BKK0</accession>